<dbReference type="Pfam" id="PF18760">
    <property type="entry name" value="ART-PolyVal"/>
    <property type="match status" value="1"/>
</dbReference>
<dbReference type="InterPro" id="IPR049522">
    <property type="entry name" value="ART-PolyVal_dom"/>
</dbReference>
<feature type="domain" description="Large polyvalent protein associated" evidence="2">
    <location>
        <begin position="77"/>
        <end position="168"/>
    </location>
</feature>
<evidence type="ECO:0000259" key="2">
    <source>
        <dbReference type="Pfam" id="PF18834"/>
    </source>
</evidence>
<organism evidence="3">
    <name type="scientific">uncultured Caudovirales phage</name>
    <dbReference type="NCBI Taxonomy" id="2100421"/>
    <lineage>
        <taxon>Viruses</taxon>
        <taxon>Duplodnaviria</taxon>
        <taxon>Heunggongvirae</taxon>
        <taxon>Uroviricota</taxon>
        <taxon>Caudoviricetes</taxon>
        <taxon>Peduoviridae</taxon>
        <taxon>Maltschvirus</taxon>
        <taxon>Maltschvirus maltsch</taxon>
    </lineage>
</organism>
<protein>
    <submittedName>
        <fullName evidence="3">Uncharacterized protein</fullName>
    </submittedName>
</protein>
<dbReference type="InterPro" id="IPR040738">
    <property type="entry name" value="LPD22"/>
</dbReference>
<dbReference type="EMBL" id="LR796180">
    <property type="protein sequence ID" value="CAB4124954.1"/>
    <property type="molecule type" value="Genomic_DNA"/>
</dbReference>
<accession>A0A6J5KR43</accession>
<name>A0A6J5KR43_9CAUD</name>
<reference evidence="3" key="1">
    <citation type="submission" date="2020-04" db="EMBL/GenBank/DDBJ databases">
        <authorList>
            <person name="Chiriac C."/>
            <person name="Salcher M."/>
            <person name="Ghai R."/>
            <person name="Kavagutti S V."/>
        </authorList>
    </citation>
    <scope>NUCLEOTIDE SEQUENCE</scope>
</reference>
<evidence type="ECO:0000259" key="1">
    <source>
        <dbReference type="Pfam" id="PF18760"/>
    </source>
</evidence>
<feature type="domain" description="ART-PolyVal-like" evidence="1">
    <location>
        <begin position="713"/>
        <end position="814"/>
    </location>
</feature>
<proteinExistence type="predicted"/>
<gene>
    <name evidence="3" type="ORF">UFOVP66_45</name>
</gene>
<dbReference type="Pfam" id="PF18834">
    <property type="entry name" value="LPD22"/>
    <property type="match status" value="1"/>
</dbReference>
<sequence length="2270" mass="247762">MAIQAPVNGTTEDEQTLKPTTDVAVAAAPSTPSAPAVVADQPVAQGDTGTAAVATEKPSGLDKNDRLIQARTDEVRASYMLAREKNPEEYAKAEKISRRTGIPLTSVLNSFNLASQIDAVQNTDFERIAKVFPATAEFMRDPNKAALTHDDLESMTKTESLINGAKQGYYLGDRKYSGFALFSNARLINSINSVQDQLKSGRSPDSFTADEDPNGVAVMTPRQRDELMQSAQKQLLAQSDEVARLTMKSESIPQDPFVNRVMKADEKSGEEGLARFIPIVKEFLSDPARFLVGVGTSSVVQQAPELLAALGVSLAGAPGLAPAILGGGAFGTEYTSSLMDYLKDAGVDTKSPEALANAALDPEMIRLAGQFAFSRAAPIALEALISGQLAGAIKVPMGPLARSPIATKLVNAVVIQPPIQGLAGGFGEFGAQFGAGQKFDAGQIFAEIVGESFTAPLEVLAITAGQARETYKDAKRSEARADAINGLVQAVQASKTMQRDPETMKDFIEGQLEDGAKNIYIEAEMLAQSDLGTMLAQGSPEFSAKLAEAIEAGTEMAIPISTLATLPEIESMAGVLLDHFRVEGEQYTKAEAQDILANHESGIKKEVERVLKAVQNADAYRGQIDEVKQTIQTQLDATGTYDKKANDAQATLISAFFGAQAARLGMTPMELYLKYEYKVRNSGQAGEGYDQAGMLKIDSAEFKNWFSKSQVADSKGKPITVYHSTAKAFSTFDQNKTADGNFWFTSDKAKLENREAGAAGYGVIMPFYLSAQKLAGWAEYDKYSVDELIAQGYDGIRLDDTYVIFDPTKIKSVDNQGTWSTTNPNTFNQGERGAFNPATLTAFLFKGADLSTFLHESGHFFLEMQFDLAAKLQHEADAFGFDSMSDGQKQIITDGQALLKSFGVADFATWFNLSLDEKRSYHESFARSFEAYLYSGKAPSIELDSAFQKFRSWLSQVYRTLLDLAKGNIEKALNVNISPEVRAVMDRMIATTEQIELAESARSMFPLFNSPQEAGMTQEQFAAYHLLGVNATNEAIAELNAKAQRDMQWQRNARGRELKKLQKLSESLRAQTRIEARADVLQQPVYRVYQFLTGKLTDDDKLVAYETPKSDPNSVDSGIDPLLTAIAKLGGIKRDQAESQWGFDKKARSPQAGIKYVLSRSAGLDIDMMAEKLADYGYIQRDEDGFHDLNELEEKFDAALSGQKVYSFNVLPEILNAPQTAGDLVVNLSGLSAGRLETSDLSASGFTKEQIDELSARGMTAKNGLSADTVAGLSGEFDSGDAMVKALLEVKPIDEAIDDVTDRMMLERHGELATPEAIETAADQAVFNEARARMVAAEMKALETAMGPTALFGKDKNGKPIKRPMLPSAAKQFAKSMIARLTIRNLSPNLYTQAQTRAARAAAQAQKAGDTAQAATEKRNELINIYAAKAAIEAQQEIPKILDYFKTVQKAGRIPVEHYNQILSLLSKFDLRRAVTNKELDNRARFTTYVLSQLAEGNIPPNIEALLSDAQKKAYEKELQSRDANGNLIYQDEDDQAKLLAQMIDEAPVRSYKDMTVEEIRGLRDAVKQIEHMGKRTERVLTDRKNRLFAQVIAEMRERIVSVAGQKGRQATDNVTANNLVGKAKLAWRGFFFSHVKAANLLHIMDDGDNGPMWEHLMGTANEAGSTEAVEIGKSTDIIEKLLAPLREAGQRITGKATFFPSIKRSLNKQAVLVMALNMGNSSNEQRLLGGENWTMEQIKPVLDTLSKKDWDFVQGMWDHYESFRDRVGTMEAEINGVEPDWIEARPFTVQTSDGQTLSLRGGYAPVIYDPRASGKAQSNADSKDAKALMQAARVASTVSKSFTKARVTEVKGRPLLLALDPFLGAVQDTIHYLNWQPWIIDANRMINKLDEPMREHYGATVVTQLRNWAADNAAGMRGPRDGAERGAAILSRNVSYVGLAYNFMSALKQVTGITQSMAIVGSKWMAKGAARTMASPRQAFKDMVELSDFMAKRSTTQFRELNELNSIIQDKNQLFDAIQKAGYKPMTWMQSFVDTPTWWGAYEKAIDGGVDDKQAVLLADQAVIDAQGSGMQKDLSSIERQQGMVRLLTGFMSYMNTTMNVNYRLAKTADFKSVGGVASFSMDAMLVNVMPVLLGAAITALVTPSGDSGDDRLKKFAKKYGADQVAFFFGQLIVFRELQNIVEAVAGTPNGAYSGPSGMRGIVDVLKLAKQIGQGQNDIALWKSAISVTSDIFRLPGGQINKTLGGAAALAQGKTRNPAALIFGFDSGK</sequence>
<evidence type="ECO:0000313" key="3">
    <source>
        <dbReference type="EMBL" id="CAB4124954.1"/>
    </source>
</evidence>